<dbReference type="AlphaFoldDB" id="A0AAN9R801"/>
<name>A0AAN9R801_CANGL</name>
<protein>
    <submittedName>
        <fullName evidence="1">Uncharacterized protein</fullName>
    </submittedName>
</protein>
<dbReference type="Proteomes" id="UP001367508">
    <property type="component" value="Unassembled WGS sequence"/>
</dbReference>
<reference evidence="1 2" key="1">
    <citation type="submission" date="2024-01" db="EMBL/GenBank/DDBJ databases">
        <title>The genomes of 5 underutilized Papilionoideae crops provide insights into root nodulation and disease resistanc.</title>
        <authorList>
            <person name="Jiang F."/>
        </authorList>
    </citation>
    <scope>NUCLEOTIDE SEQUENCE [LARGE SCALE GENOMIC DNA]</scope>
    <source>
        <strain evidence="1">LVBAO_FW01</strain>
        <tissue evidence="1">Leaves</tissue>
    </source>
</reference>
<organism evidence="1 2">
    <name type="scientific">Canavalia gladiata</name>
    <name type="common">Sword bean</name>
    <name type="synonym">Dolichos gladiatus</name>
    <dbReference type="NCBI Taxonomy" id="3824"/>
    <lineage>
        <taxon>Eukaryota</taxon>
        <taxon>Viridiplantae</taxon>
        <taxon>Streptophyta</taxon>
        <taxon>Embryophyta</taxon>
        <taxon>Tracheophyta</taxon>
        <taxon>Spermatophyta</taxon>
        <taxon>Magnoliopsida</taxon>
        <taxon>eudicotyledons</taxon>
        <taxon>Gunneridae</taxon>
        <taxon>Pentapetalae</taxon>
        <taxon>rosids</taxon>
        <taxon>fabids</taxon>
        <taxon>Fabales</taxon>
        <taxon>Fabaceae</taxon>
        <taxon>Papilionoideae</taxon>
        <taxon>50 kb inversion clade</taxon>
        <taxon>NPAAA clade</taxon>
        <taxon>indigoferoid/millettioid clade</taxon>
        <taxon>Phaseoleae</taxon>
        <taxon>Canavalia</taxon>
    </lineage>
</organism>
<dbReference type="EMBL" id="JAYMYQ010000001">
    <property type="protein sequence ID" value="KAK7361234.1"/>
    <property type="molecule type" value="Genomic_DNA"/>
</dbReference>
<proteinExistence type="predicted"/>
<evidence type="ECO:0000313" key="1">
    <source>
        <dbReference type="EMBL" id="KAK7361234.1"/>
    </source>
</evidence>
<comment type="caution">
    <text evidence="1">The sequence shown here is derived from an EMBL/GenBank/DDBJ whole genome shotgun (WGS) entry which is preliminary data.</text>
</comment>
<keyword evidence="2" id="KW-1185">Reference proteome</keyword>
<sequence>MHVALLAQVVALTNTVREAPTSTNLEKEFGFHFGYGKNCHACSEIDLTPTDSSFKEHSAFLIILMHVEYQELSKINSLSLGRRYASRNSEPKIGKVKYRKVKQYWKYDLSILGYGMVAVAFELAKLKLPSTRPRIIVNSTMQAYLLQVYIQSLFHSGHATRRLGNLLAKLRNGTNRPQIGMNTPCKKVCNRRTRGVGGPPRNLFLLKTNPGPLDTIYFKLLDLAANLKRSPSGWFTQSLCEK</sequence>
<accession>A0AAN9R801</accession>
<gene>
    <name evidence="1" type="ORF">VNO77_03282</name>
</gene>
<evidence type="ECO:0000313" key="2">
    <source>
        <dbReference type="Proteomes" id="UP001367508"/>
    </source>
</evidence>